<dbReference type="AlphaFoldDB" id="A0A1G7L8B5"/>
<feature type="transmembrane region" description="Helical" evidence="1">
    <location>
        <begin position="120"/>
        <end position="137"/>
    </location>
</feature>
<name>A0A1G7L8B5_9FLAO</name>
<dbReference type="RefSeq" id="WP_074539371.1">
    <property type="nucleotide sequence ID" value="NZ_FNBD01000016.1"/>
</dbReference>
<keyword evidence="1" id="KW-0472">Membrane</keyword>
<dbReference type="Proteomes" id="UP000182114">
    <property type="component" value="Unassembled WGS sequence"/>
</dbReference>
<dbReference type="eggNOG" id="ENOG50311I6">
    <property type="taxonomic scope" value="Bacteria"/>
</dbReference>
<sequence length="391" mass="44441">MKKLVLLLLIVLSIPFVLFSQTDASQIQQTLTQNFSLVDQFSQLAPMAINPYITIFLTSLCSKIGFHNDFVATNPFFNNWFVLILFGALFLFTALVGTVFKTNKATAPIGLADNYLSNHAALIINGFVMLAPTFLSDNPAHDEIVYQASFFSISLKTIIVLAVSMYFLVIVMTFRFFIDILIFLSPIPLIDTILEVSKIVLSIVFVLISIISPITSVIFSGIMFIVALFFYRKSIRLVTRIKYLLVYPILNVFRKKDTILTNGTTLSILVYINKETKQFKKGKVARLEKRDNQIFLLQKRFLLAHKEEEITLENCYLTQTHLDTNLTNEIGDTSLILNRSYHKFIDEIAKELQVDIRKKATLSLNLNTGFLAKLKNMFTKSDIAELKSIPD</sequence>
<feature type="transmembrane region" description="Helical" evidence="1">
    <location>
        <begin position="158"/>
        <end position="187"/>
    </location>
</feature>
<protein>
    <submittedName>
        <fullName evidence="2">Uncharacterized protein</fullName>
    </submittedName>
</protein>
<organism evidence="2 3">
    <name type="scientific">Cellulophaga baltica</name>
    <dbReference type="NCBI Taxonomy" id="76594"/>
    <lineage>
        <taxon>Bacteria</taxon>
        <taxon>Pseudomonadati</taxon>
        <taxon>Bacteroidota</taxon>
        <taxon>Flavobacteriia</taxon>
        <taxon>Flavobacteriales</taxon>
        <taxon>Flavobacteriaceae</taxon>
        <taxon>Cellulophaga</taxon>
    </lineage>
</organism>
<keyword evidence="3" id="KW-1185">Reference proteome</keyword>
<keyword evidence="1" id="KW-1133">Transmembrane helix</keyword>
<dbReference type="EMBL" id="FNBD01000016">
    <property type="protein sequence ID" value="SDF45718.1"/>
    <property type="molecule type" value="Genomic_DNA"/>
</dbReference>
<evidence type="ECO:0000256" key="1">
    <source>
        <dbReference type="SAM" id="Phobius"/>
    </source>
</evidence>
<evidence type="ECO:0000313" key="3">
    <source>
        <dbReference type="Proteomes" id="UP000182114"/>
    </source>
</evidence>
<proteinExistence type="predicted"/>
<feature type="transmembrane region" description="Helical" evidence="1">
    <location>
        <begin position="199"/>
        <end position="231"/>
    </location>
</feature>
<feature type="transmembrane region" description="Helical" evidence="1">
    <location>
        <begin position="78"/>
        <end position="100"/>
    </location>
</feature>
<gene>
    <name evidence="2" type="ORF">SAMN04487992_11637</name>
</gene>
<feature type="transmembrane region" description="Helical" evidence="1">
    <location>
        <begin position="48"/>
        <end position="66"/>
    </location>
</feature>
<keyword evidence="1" id="KW-0812">Transmembrane</keyword>
<evidence type="ECO:0000313" key="2">
    <source>
        <dbReference type="EMBL" id="SDF45718.1"/>
    </source>
</evidence>
<reference evidence="3" key="1">
    <citation type="submission" date="2016-10" db="EMBL/GenBank/DDBJ databases">
        <authorList>
            <person name="Varghese N."/>
            <person name="Submissions S."/>
        </authorList>
    </citation>
    <scope>NUCLEOTIDE SEQUENCE [LARGE SCALE GENOMIC DNA]</scope>
    <source>
        <strain evidence="3">DSM 24729</strain>
    </source>
</reference>
<accession>A0A1G7L8B5</accession>